<comment type="caution">
    <text evidence="2">The sequence shown here is derived from an EMBL/GenBank/DDBJ whole genome shotgun (WGS) entry which is preliminary data.</text>
</comment>
<evidence type="ECO:0000313" key="3">
    <source>
        <dbReference type="Proteomes" id="UP001357485"/>
    </source>
</evidence>
<keyword evidence="3" id="KW-1185">Reference proteome</keyword>
<gene>
    <name evidence="2" type="ORF">LTR16_010921</name>
</gene>
<sequence>PGVLEKRQSLHHPRHHHRTRSQDRRAQERVYTTLNTYRERTQAQCKVCARRQRHGCRTCTAEEVGSGERSVFVRVLDAAVDPYWRRTRVQCPLSARRV</sequence>
<feature type="non-terminal residue" evidence="2">
    <location>
        <position position="1"/>
    </location>
</feature>
<name>A0ABR0M1W9_9PEZI</name>
<evidence type="ECO:0000256" key="1">
    <source>
        <dbReference type="SAM" id="MobiDB-lite"/>
    </source>
</evidence>
<proteinExistence type="predicted"/>
<organism evidence="2 3">
    <name type="scientific">Cryomyces antarcticus</name>
    <dbReference type="NCBI Taxonomy" id="329879"/>
    <lineage>
        <taxon>Eukaryota</taxon>
        <taxon>Fungi</taxon>
        <taxon>Dikarya</taxon>
        <taxon>Ascomycota</taxon>
        <taxon>Pezizomycotina</taxon>
        <taxon>Dothideomycetes</taxon>
        <taxon>Dothideomycetes incertae sedis</taxon>
        <taxon>Cryomyces</taxon>
    </lineage>
</organism>
<dbReference type="Proteomes" id="UP001357485">
    <property type="component" value="Unassembled WGS sequence"/>
</dbReference>
<reference evidence="2 3" key="1">
    <citation type="submission" date="2023-08" db="EMBL/GenBank/DDBJ databases">
        <title>Black Yeasts Isolated from many extreme environments.</title>
        <authorList>
            <person name="Coleine C."/>
            <person name="Stajich J.E."/>
            <person name="Selbmann L."/>
        </authorList>
    </citation>
    <scope>NUCLEOTIDE SEQUENCE [LARGE SCALE GENOMIC DNA]</scope>
    <source>
        <strain evidence="2 3">CCFEE 536</strain>
    </source>
</reference>
<protein>
    <submittedName>
        <fullName evidence="2">Uncharacterized protein</fullName>
    </submittedName>
</protein>
<evidence type="ECO:0000313" key="2">
    <source>
        <dbReference type="EMBL" id="KAK5276619.1"/>
    </source>
</evidence>
<feature type="region of interest" description="Disordered" evidence="1">
    <location>
        <begin position="1"/>
        <end position="27"/>
    </location>
</feature>
<dbReference type="EMBL" id="JAVRRA010003250">
    <property type="protein sequence ID" value="KAK5276619.1"/>
    <property type="molecule type" value="Genomic_DNA"/>
</dbReference>
<feature type="compositionally biased region" description="Basic residues" evidence="1">
    <location>
        <begin position="9"/>
        <end position="19"/>
    </location>
</feature>
<feature type="non-terminal residue" evidence="2">
    <location>
        <position position="98"/>
    </location>
</feature>
<accession>A0ABR0M1W9</accession>